<evidence type="ECO:0000256" key="1">
    <source>
        <dbReference type="ARBA" id="ARBA00010838"/>
    </source>
</evidence>
<feature type="repeat" description="PPR" evidence="4">
    <location>
        <begin position="267"/>
        <end position="301"/>
    </location>
</feature>
<dbReference type="PANTHER" id="PTHR10353">
    <property type="entry name" value="GLYCOSYL HYDROLASE"/>
    <property type="match status" value="1"/>
</dbReference>
<keyword evidence="3" id="KW-0378">Hydrolase</keyword>
<evidence type="ECO:0000256" key="2">
    <source>
        <dbReference type="ARBA" id="ARBA00022737"/>
    </source>
</evidence>
<dbReference type="InterPro" id="IPR033132">
    <property type="entry name" value="GH_1_N_CS"/>
</dbReference>
<dbReference type="NCBIfam" id="TIGR00756">
    <property type="entry name" value="PPR"/>
    <property type="match status" value="6"/>
</dbReference>
<reference evidence="6" key="2">
    <citation type="journal article" date="2023" name="Plants (Basel)">
        <title>Annotation of the Turnera subulata (Passifloraceae) Draft Genome Reveals the S-Locus Evolved after the Divergence of Turneroideae from Passifloroideae in a Stepwise Manner.</title>
        <authorList>
            <person name="Henning P.M."/>
            <person name="Roalson E.H."/>
            <person name="Mir W."/>
            <person name="McCubbin A.G."/>
            <person name="Shore J.S."/>
        </authorList>
    </citation>
    <scope>NUCLEOTIDE SEQUENCE</scope>
    <source>
        <strain evidence="6">F60SS</strain>
    </source>
</reference>
<evidence type="ECO:0008006" key="8">
    <source>
        <dbReference type="Google" id="ProtNLM"/>
    </source>
</evidence>
<evidence type="ECO:0000313" key="6">
    <source>
        <dbReference type="EMBL" id="KAJ4836479.1"/>
    </source>
</evidence>
<dbReference type="Pfam" id="PF13041">
    <property type="entry name" value="PPR_2"/>
    <property type="match status" value="3"/>
</dbReference>
<keyword evidence="7" id="KW-1185">Reference proteome</keyword>
<feature type="repeat" description="PPR" evidence="4">
    <location>
        <begin position="302"/>
        <end position="336"/>
    </location>
</feature>
<dbReference type="InterPro" id="IPR011990">
    <property type="entry name" value="TPR-like_helical_dom_sf"/>
</dbReference>
<feature type="repeat" description="PPR" evidence="4">
    <location>
        <begin position="548"/>
        <end position="583"/>
    </location>
</feature>
<feature type="repeat" description="PPR" evidence="4">
    <location>
        <begin position="513"/>
        <end position="547"/>
    </location>
</feature>
<comment type="similarity">
    <text evidence="1">Belongs to the glycosyl hydrolase 1 family.</text>
</comment>
<dbReference type="SUPFAM" id="SSF51445">
    <property type="entry name" value="(Trans)glycosidases"/>
    <property type="match status" value="1"/>
</dbReference>
<dbReference type="InterPro" id="IPR017853">
    <property type="entry name" value="GH"/>
</dbReference>
<keyword evidence="2" id="KW-0677">Repeat</keyword>
<name>A0A9Q0FRJ4_9ROSI</name>
<accession>A0A9Q0FRJ4</accession>
<protein>
    <recommendedName>
        <fullName evidence="8">Beta-glucosidase</fullName>
    </recommendedName>
</protein>
<reference evidence="6" key="1">
    <citation type="submission" date="2022-02" db="EMBL/GenBank/DDBJ databases">
        <authorList>
            <person name="Henning P.M."/>
            <person name="McCubbin A.G."/>
            <person name="Shore J.S."/>
        </authorList>
    </citation>
    <scope>NUCLEOTIDE SEQUENCE</scope>
    <source>
        <strain evidence="6">F60SS</strain>
        <tissue evidence="6">Leaves</tissue>
    </source>
</reference>
<dbReference type="Gene3D" id="3.20.20.80">
    <property type="entry name" value="Glycosidases"/>
    <property type="match status" value="1"/>
</dbReference>
<feature type="region of interest" description="Disordered" evidence="5">
    <location>
        <begin position="56"/>
        <end position="137"/>
    </location>
</feature>
<dbReference type="GO" id="GO:0008422">
    <property type="term" value="F:beta-glucosidase activity"/>
    <property type="evidence" value="ECO:0007669"/>
    <property type="project" value="TreeGrafter"/>
</dbReference>
<dbReference type="EMBL" id="JAKUCV010004112">
    <property type="protein sequence ID" value="KAJ4836479.1"/>
    <property type="molecule type" value="Genomic_DNA"/>
</dbReference>
<dbReference type="InterPro" id="IPR001360">
    <property type="entry name" value="Glyco_hydro_1"/>
</dbReference>
<feature type="repeat" description="PPR" evidence="4">
    <location>
        <begin position="408"/>
        <end position="442"/>
    </location>
</feature>
<comment type="caution">
    <text evidence="6">The sequence shown here is derived from an EMBL/GenBank/DDBJ whole genome shotgun (WGS) entry which is preliminary data.</text>
</comment>
<organism evidence="6 7">
    <name type="scientific">Turnera subulata</name>
    <dbReference type="NCBI Taxonomy" id="218843"/>
    <lineage>
        <taxon>Eukaryota</taxon>
        <taxon>Viridiplantae</taxon>
        <taxon>Streptophyta</taxon>
        <taxon>Embryophyta</taxon>
        <taxon>Tracheophyta</taxon>
        <taxon>Spermatophyta</taxon>
        <taxon>Magnoliopsida</taxon>
        <taxon>eudicotyledons</taxon>
        <taxon>Gunneridae</taxon>
        <taxon>Pentapetalae</taxon>
        <taxon>rosids</taxon>
        <taxon>fabids</taxon>
        <taxon>Malpighiales</taxon>
        <taxon>Passifloraceae</taxon>
        <taxon>Turnera</taxon>
    </lineage>
</organism>
<sequence length="1053" mass="118061">MWRRCTAAKSALVAVVARNLGSTQNPKVVTHPYHLSSPCVSYQKVRFFSLPNQSEIEQQPPSLGWAPDGDDNSEADPFGSIFGQDDDTQLDRVSSPENRAHSSFGKFSTPEDGVQSSYGEFSPPGDGVQDSDGGFGEALTWKMDGEEEKEEGMEEGGVYEVDEEKLGTVLSFLQSGEDGSLDSIFRDLGLGLHEEFVLRVIESPGVPGQSLIRFSKWAVETKGDVVTTPVVDALVRAICGGELRRNVAYGLWDFVRDIGEKGNVELNVESLNMLIALFSRLGKGKAALEVFDKLPDLKCVPDSETYYCTIEALCKRSFYDWGLSVCEKMLDAGCLPDGERVGKIISWLCKGSKATDAHAVYVLAKKKNKLPPRSALNILIGSLCQKDETVKLAVDLVDDFPGDARKYAIKPFSSVIRGLCRIKDLDGAKDLLLKMIAKGPPPGNAIFNLVISSYSKSGDMKQAIEVLRLMESRGLKPDVYSYTVIMSGYVSGGQMEDACHILSEAKRNHSQLNPVTYHTLIRGYCKLEQFDKALELLAEMEEFGVQPKADEYNKLIQSLCLKALDWATAEKLLDEMKERGLHLNGITQGLIRAVKELEQEASGQRESIEVPTVLVDPRSNINLNPKVLGFFVIEECQEEKKKQGDMPNKEEFLKDHPYLFNKEVSRSDFPPDFFFGVATSAYQIEGACNEGGRGPSIWDAFTRREDTILDASNGDIAVDHYHRYKEDIELIAKLGFEAYRFSISWSRIFPDGWGTKINEEGVTFYNNIINTLLERGIQPYATLYHWDLPLHLEDSIGGWLNKDVAKYFGIYADACFASFGDRVKHWITINEPLQTSINGYETGIFAPGRCSSTEPYLAAHHQILAHATAVSIYRSKYKEKQGGQIGLGVDCEWAEPKSNKVEDKIAATRHLDFNLGWYLHPLYYGDYPEVMRETLAEKLPKFTEEEKALIRNSYDFLGINQYTARFIAHTTELPENHDFRSAQGVAIIEEWDGGEPIGERAASEWLYVCPWGLRNALVYISQRYNNPPLYVTENGIHLHVNPYYMMMMIRKIL</sequence>
<dbReference type="PANTHER" id="PTHR10353:SF310">
    <property type="entry name" value="BETA-GLUCOSIDASE 42"/>
    <property type="match status" value="1"/>
</dbReference>
<evidence type="ECO:0000256" key="3">
    <source>
        <dbReference type="ARBA" id="ARBA00022801"/>
    </source>
</evidence>
<gene>
    <name evidence="6" type="ORF">Tsubulata_043929</name>
</gene>
<feature type="repeat" description="PPR" evidence="4">
    <location>
        <begin position="443"/>
        <end position="477"/>
    </location>
</feature>
<dbReference type="Pfam" id="PF00232">
    <property type="entry name" value="Glyco_hydro_1"/>
    <property type="match status" value="1"/>
</dbReference>
<dbReference type="SUPFAM" id="SSF81901">
    <property type="entry name" value="HCP-like"/>
    <property type="match status" value="1"/>
</dbReference>
<dbReference type="Proteomes" id="UP001141552">
    <property type="component" value="Unassembled WGS sequence"/>
</dbReference>
<dbReference type="PROSITE" id="PS00653">
    <property type="entry name" value="GLYCOSYL_HYDROL_F1_2"/>
    <property type="match status" value="1"/>
</dbReference>
<dbReference type="OrthoDB" id="65569at2759"/>
<dbReference type="Pfam" id="PF01535">
    <property type="entry name" value="PPR"/>
    <property type="match status" value="1"/>
</dbReference>
<feature type="repeat" description="PPR" evidence="4">
    <location>
        <begin position="478"/>
        <end position="512"/>
    </location>
</feature>
<evidence type="ECO:0000313" key="7">
    <source>
        <dbReference type="Proteomes" id="UP001141552"/>
    </source>
</evidence>
<dbReference type="AlphaFoldDB" id="A0A9Q0FRJ4"/>
<proteinExistence type="inferred from homology"/>
<dbReference type="InterPro" id="IPR002885">
    <property type="entry name" value="PPR_rpt"/>
</dbReference>
<dbReference type="PROSITE" id="PS51375">
    <property type="entry name" value="PPR"/>
    <property type="match status" value="7"/>
</dbReference>
<dbReference type="Gene3D" id="1.25.40.10">
    <property type="entry name" value="Tetratricopeptide repeat domain"/>
    <property type="match status" value="2"/>
</dbReference>
<evidence type="ECO:0000256" key="5">
    <source>
        <dbReference type="SAM" id="MobiDB-lite"/>
    </source>
</evidence>
<evidence type="ECO:0000256" key="4">
    <source>
        <dbReference type="PROSITE-ProRule" id="PRU00708"/>
    </source>
</evidence>
<dbReference type="FunFam" id="3.20.20.80:FF:000041">
    <property type="entry name" value="Beta-glucosidase 7"/>
    <property type="match status" value="1"/>
</dbReference>
<dbReference type="GO" id="GO:0005975">
    <property type="term" value="P:carbohydrate metabolic process"/>
    <property type="evidence" value="ECO:0007669"/>
    <property type="project" value="InterPro"/>
</dbReference>